<accession>A0AAE3ZYH4</accession>
<dbReference type="InterPro" id="IPR017853">
    <property type="entry name" value="GH"/>
</dbReference>
<dbReference type="CDD" id="cd11234">
    <property type="entry name" value="E_set_GDE_N"/>
    <property type="match status" value="1"/>
</dbReference>
<sequence>MTTTLPVGERIGPYEVRPGAPLPFGATEVADGITFSVHSHSAGAMALVLFRTGVREPIATLPFPPHFRRGAVYSMTVVGLSADGLEYGYLVRGEGDDGTDRVLADPYARAFPGRAEWGRPVDPADPYPYRAGVVRSGFDWGDDAPPRIPKHELIVYEAHVRGFTRHPSSRVAAPGTFAGLAEKVPYLRDLGVNCVELMPVLEFDECDNPRHDPASAHRLYNYWGYNTVGFFAPKAAYGTPDDLRRLVRRLHAEGMELLLDVVLNHTAEGDERGPTISFRGLDNAAYYMLTEDGGYRNYSGTGNTFNANDPVARAFLLDCLRYWVTEFHVDGFRFDLASALGRGPDGTPLANPPLLEAIAADPVLRDVTLIAEAWDAAGLYQVGSFPDYGRWAEWNGRYRDALRGFLRGDPGRVGDLATRLVGSPDLYGGRGPASSINFVTAHDGFTLRDLVSYDEKHNDANGEGNRDGDDHNLSWNCGAEGPTDDPQVLALRDRQTRNALLLLLCSHGVPMLQAGDELGRTQLGNNNAYCHDGELTWLDWGPAARDAGLLRFTRDAIAFRRAHPVLHVATHVGDDGDGPVDVSWHGTRPGRPDWSPAARLLAVMLRGAPTPGYGQDIVYLAANTHWEPVEVHLPDLPAGLRWARFADTYDAEPSVPPGWERAVADPARLPVGPRSVVVLTAVPADEEDSR</sequence>
<dbReference type="Proteomes" id="UP001183629">
    <property type="component" value="Unassembled WGS sequence"/>
</dbReference>
<dbReference type="SUPFAM" id="SSF51011">
    <property type="entry name" value="Glycosyl hydrolase domain"/>
    <property type="match status" value="1"/>
</dbReference>
<keyword evidence="5" id="KW-0326">Glycosidase</keyword>
<dbReference type="PANTHER" id="PTHR43002">
    <property type="entry name" value="GLYCOGEN DEBRANCHING ENZYME"/>
    <property type="match status" value="1"/>
</dbReference>
<dbReference type="InterPro" id="IPR013780">
    <property type="entry name" value="Glyco_hydro_b"/>
</dbReference>
<keyword evidence="6" id="KW-1185">Reference proteome</keyword>
<feature type="domain" description="Glycosyl hydrolase family 13 catalytic" evidence="4">
    <location>
        <begin position="157"/>
        <end position="560"/>
    </location>
</feature>
<dbReference type="Gene3D" id="3.20.20.80">
    <property type="entry name" value="Glycosidases"/>
    <property type="match status" value="1"/>
</dbReference>
<feature type="compositionally biased region" description="Basic and acidic residues" evidence="3">
    <location>
        <begin position="458"/>
        <end position="472"/>
    </location>
</feature>
<dbReference type="Pfam" id="PF02922">
    <property type="entry name" value="CBM_48"/>
    <property type="match status" value="1"/>
</dbReference>
<evidence type="ECO:0000259" key="4">
    <source>
        <dbReference type="SMART" id="SM00642"/>
    </source>
</evidence>
<dbReference type="AlphaFoldDB" id="A0AAE3ZYH4"/>
<dbReference type="InterPro" id="IPR014756">
    <property type="entry name" value="Ig_E-set"/>
</dbReference>
<dbReference type="Pfam" id="PF21156">
    <property type="entry name" value="ISOA1-3_C"/>
    <property type="match status" value="1"/>
</dbReference>
<dbReference type="GO" id="GO:0005975">
    <property type="term" value="P:carbohydrate metabolic process"/>
    <property type="evidence" value="ECO:0007669"/>
    <property type="project" value="InterPro"/>
</dbReference>
<evidence type="ECO:0000256" key="3">
    <source>
        <dbReference type="SAM" id="MobiDB-lite"/>
    </source>
</evidence>
<dbReference type="InterPro" id="IPR006047">
    <property type="entry name" value="GH13_cat_dom"/>
</dbReference>
<feature type="region of interest" description="Disordered" evidence="3">
    <location>
        <begin position="458"/>
        <end position="479"/>
    </location>
</feature>
<organism evidence="5 6">
    <name type="scientific">Catenuloplanes niger</name>
    <dbReference type="NCBI Taxonomy" id="587534"/>
    <lineage>
        <taxon>Bacteria</taxon>
        <taxon>Bacillati</taxon>
        <taxon>Actinomycetota</taxon>
        <taxon>Actinomycetes</taxon>
        <taxon>Micromonosporales</taxon>
        <taxon>Micromonosporaceae</taxon>
        <taxon>Catenuloplanes</taxon>
    </lineage>
</organism>
<dbReference type="InterPro" id="IPR048650">
    <property type="entry name" value="ISOA1-3-like_C"/>
</dbReference>
<dbReference type="RefSeq" id="WP_310424983.1">
    <property type="nucleotide sequence ID" value="NZ_JAVDYC010000001.1"/>
</dbReference>
<dbReference type="SMART" id="SM00642">
    <property type="entry name" value="Aamy"/>
    <property type="match status" value="1"/>
</dbReference>
<evidence type="ECO:0000313" key="5">
    <source>
        <dbReference type="EMBL" id="MDR7327564.1"/>
    </source>
</evidence>
<dbReference type="CDD" id="cd11326">
    <property type="entry name" value="AmyAc_Glg_debranch"/>
    <property type="match status" value="1"/>
</dbReference>
<dbReference type="SUPFAM" id="SSF51445">
    <property type="entry name" value="(Trans)glycosidases"/>
    <property type="match status" value="1"/>
</dbReference>
<dbReference type="InterPro" id="IPR004193">
    <property type="entry name" value="Glyco_hydro_13_N"/>
</dbReference>
<evidence type="ECO:0000256" key="2">
    <source>
        <dbReference type="ARBA" id="ARBA00022946"/>
    </source>
</evidence>
<gene>
    <name evidence="5" type="ORF">J2S44_007814</name>
</gene>
<proteinExistence type="inferred from homology"/>
<keyword evidence="2" id="KW-0809">Transit peptide</keyword>
<evidence type="ECO:0000313" key="6">
    <source>
        <dbReference type="Proteomes" id="UP001183629"/>
    </source>
</evidence>
<keyword evidence="5" id="KW-0378">Hydrolase</keyword>
<dbReference type="SUPFAM" id="SSF81296">
    <property type="entry name" value="E set domains"/>
    <property type="match status" value="1"/>
</dbReference>
<comment type="caution">
    <text evidence="5">The sequence shown here is derived from an EMBL/GenBank/DDBJ whole genome shotgun (WGS) entry which is preliminary data.</text>
</comment>
<dbReference type="EC" id="3.2.1.-" evidence="5"/>
<dbReference type="EMBL" id="JAVDYC010000001">
    <property type="protein sequence ID" value="MDR7327564.1"/>
    <property type="molecule type" value="Genomic_DNA"/>
</dbReference>
<evidence type="ECO:0000256" key="1">
    <source>
        <dbReference type="ARBA" id="ARBA00008061"/>
    </source>
</evidence>
<protein>
    <submittedName>
        <fullName evidence="5">Glycogen operon protein</fullName>
        <ecNumber evidence="5">3.2.1.-</ecNumber>
    </submittedName>
</protein>
<reference evidence="5 6" key="1">
    <citation type="submission" date="2023-07" db="EMBL/GenBank/DDBJ databases">
        <title>Sequencing the genomes of 1000 actinobacteria strains.</title>
        <authorList>
            <person name="Klenk H.-P."/>
        </authorList>
    </citation>
    <scope>NUCLEOTIDE SEQUENCE [LARGE SCALE GENOMIC DNA]</scope>
    <source>
        <strain evidence="5 6">DSM 44711</strain>
    </source>
</reference>
<dbReference type="Pfam" id="PF00128">
    <property type="entry name" value="Alpha-amylase"/>
    <property type="match status" value="1"/>
</dbReference>
<name>A0AAE3ZYH4_9ACTN</name>
<dbReference type="InterPro" id="IPR013783">
    <property type="entry name" value="Ig-like_fold"/>
</dbReference>
<dbReference type="Gene3D" id="2.60.40.1180">
    <property type="entry name" value="Golgi alpha-mannosidase II"/>
    <property type="match status" value="1"/>
</dbReference>
<dbReference type="Gene3D" id="2.60.40.10">
    <property type="entry name" value="Immunoglobulins"/>
    <property type="match status" value="1"/>
</dbReference>
<comment type="similarity">
    <text evidence="1">Belongs to the glycosyl hydrolase 13 family.</text>
</comment>
<dbReference type="GO" id="GO:0019156">
    <property type="term" value="F:isoamylase activity"/>
    <property type="evidence" value="ECO:0007669"/>
    <property type="project" value="UniProtKB-ARBA"/>
</dbReference>